<dbReference type="Proteomes" id="UP000568751">
    <property type="component" value="Unassembled WGS sequence"/>
</dbReference>
<dbReference type="AlphaFoldDB" id="A0A853F576"/>
<reference evidence="1 2" key="1">
    <citation type="submission" date="2020-05" db="EMBL/GenBank/DDBJ databases">
        <title>Horizontal transmission and recombination maintain forever young bacterial symbiont genomes.</title>
        <authorList>
            <person name="Russell S.L."/>
            <person name="Pepper-Tunick E."/>
            <person name="Svedberg J."/>
            <person name="Byrne A."/>
            <person name="Ruelas Castillo J."/>
            <person name="Vollmers C."/>
            <person name="Beinart R.A."/>
            <person name="Corbett-Detig R."/>
        </authorList>
    </citation>
    <scope>NUCLEOTIDE SEQUENCE [LARGE SCALE GENOMIC DNA]</scope>
    <source>
        <strain evidence="1">455</strain>
    </source>
</reference>
<sequence>MIFEERTFTTKKGGFKDLSQITVFAILFTGKIALFGNTRAKLNCGKVCILSTTIIKDYW</sequence>
<protein>
    <submittedName>
        <fullName evidence="1">Uncharacterized protein</fullName>
    </submittedName>
</protein>
<evidence type="ECO:0000313" key="1">
    <source>
        <dbReference type="EMBL" id="NYT28668.1"/>
    </source>
</evidence>
<organism evidence="1 2">
    <name type="scientific">Candidatus Thiodubiliella endoseptemdiera</name>
    <dbReference type="NCBI Taxonomy" id="2738886"/>
    <lineage>
        <taxon>Bacteria</taxon>
        <taxon>Pseudomonadati</taxon>
        <taxon>Pseudomonadota</taxon>
        <taxon>Gammaproteobacteria</taxon>
        <taxon>Candidatus Pseudothioglobaceae</taxon>
        <taxon>Candidatus Thiodubiliella</taxon>
    </lineage>
</organism>
<comment type="caution">
    <text evidence="1">The sequence shown here is derived from an EMBL/GenBank/DDBJ whole genome shotgun (WGS) entry which is preliminary data.</text>
</comment>
<name>A0A853F576_9GAMM</name>
<evidence type="ECO:0000313" key="2">
    <source>
        <dbReference type="Proteomes" id="UP000568751"/>
    </source>
</evidence>
<accession>A0A853F576</accession>
<gene>
    <name evidence="1" type="ORF">H0A76_12935</name>
</gene>
<dbReference type="EMBL" id="JACCHT010000011">
    <property type="protein sequence ID" value="NYT28668.1"/>
    <property type="molecule type" value="Genomic_DNA"/>
</dbReference>
<proteinExistence type="predicted"/>